<keyword evidence="1" id="KW-0472">Membrane</keyword>
<organism evidence="2">
    <name type="scientific">Arundo donax</name>
    <name type="common">Giant reed</name>
    <name type="synonym">Donax arundinaceus</name>
    <dbReference type="NCBI Taxonomy" id="35708"/>
    <lineage>
        <taxon>Eukaryota</taxon>
        <taxon>Viridiplantae</taxon>
        <taxon>Streptophyta</taxon>
        <taxon>Embryophyta</taxon>
        <taxon>Tracheophyta</taxon>
        <taxon>Spermatophyta</taxon>
        <taxon>Magnoliopsida</taxon>
        <taxon>Liliopsida</taxon>
        <taxon>Poales</taxon>
        <taxon>Poaceae</taxon>
        <taxon>PACMAD clade</taxon>
        <taxon>Arundinoideae</taxon>
        <taxon>Arundineae</taxon>
        <taxon>Arundo</taxon>
    </lineage>
</organism>
<evidence type="ECO:0000313" key="2">
    <source>
        <dbReference type="EMBL" id="JAD35556.1"/>
    </source>
</evidence>
<keyword evidence="1" id="KW-1133">Transmembrane helix</keyword>
<proteinExistence type="predicted"/>
<reference evidence="2" key="1">
    <citation type="submission" date="2014-09" db="EMBL/GenBank/DDBJ databases">
        <authorList>
            <person name="Magalhaes I.L.F."/>
            <person name="Oliveira U."/>
            <person name="Santos F.R."/>
            <person name="Vidigal T.H.D.A."/>
            <person name="Brescovit A.D."/>
            <person name="Santos A.J."/>
        </authorList>
    </citation>
    <scope>NUCLEOTIDE SEQUENCE</scope>
    <source>
        <tissue evidence="2">Shoot tissue taken approximately 20 cm above the soil surface</tissue>
    </source>
</reference>
<accession>A0A0A8Z9R8</accession>
<dbReference type="EMBL" id="GBRH01262339">
    <property type="protein sequence ID" value="JAD35556.1"/>
    <property type="molecule type" value="Transcribed_RNA"/>
</dbReference>
<reference evidence="2" key="2">
    <citation type="journal article" date="2015" name="Data Brief">
        <title>Shoot transcriptome of the giant reed, Arundo donax.</title>
        <authorList>
            <person name="Barrero R.A."/>
            <person name="Guerrero F.D."/>
            <person name="Moolhuijzen P."/>
            <person name="Goolsby J.A."/>
            <person name="Tidwell J."/>
            <person name="Bellgard S.E."/>
            <person name="Bellgard M.I."/>
        </authorList>
    </citation>
    <scope>NUCLEOTIDE SEQUENCE</scope>
    <source>
        <tissue evidence="2">Shoot tissue taken approximately 20 cm above the soil surface</tissue>
    </source>
</reference>
<feature type="transmembrane region" description="Helical" evidence="1">
    <location>
        <begin position="14"/>
        <end position="32"/>
    </location>
</feature>
<sequence length="37" mass="4112">MYGSHLQLEIVGHAITRLFIGFLIASIMRNLISPPVC</sequence>
<dbReference type="AlphaFoldDB" id="A0A0A8Z9R8"/>
<keyword evidence="1" id="KW-0812">Transmembrane</keyword>
<protein>
    <submittedName>
        <fullName evidence="2">Uncharacterized protein</fullName>
    </submittedName>
</protein>
<evidence type="ECO:0000256" key="1">
    <source>
        <dbReference type="SAM" id="Phobius"/>
    </source>
</evidence>
<name>A0A0A8Z9R8_ARUDO</name>